<dbReference type="Pfam" id="PF13391">
    <property type="entry name" value="HNH_2"/>
    <property type="match status" value="1"/>
</dbReference>
<gene>
    <name evidence="3" type="ORF">C8A04DRAFT_40139</name>
</gene>
<feature type="region of interest" description="Disordered" evidence="1">
    <location>
        <begin position="1"/>
        <end position="35"/>
    </location>
</feature>
<name>A0AAN6ZJR0_9PEZI</name>
<dbReference type="RefSeq" id="XP_062633495.1">
    <property type="nucleotide sequence ID" value="XM_062784841.1"/>
</dbReference>
<evidence type="ECO:0000256" key="1">
    <source>
        <dbReference type="SAM" id="MobiDB-lite"/>
    </source>
</evidence>
<comment type="caution">
    <text evidence="3">The sequence shown here is derived from an EMBL/GenBank/DDBJ whole genome shotgun (WGS) entry which is preliminary data.</text>
</comment>
<feature type="compositionally biased region" description="Basic and acidic residues" evidence="1">
    <location>
        <begin position="21"/>
        <end position="35"/>
    </location>
</feature>
<protein>
    <recommendedName>
        <fullName evidence="2">HNH nuclease domain-containing protein</fullName>
    </recommendedName>
</protein>
<dbReference type="InterPro" id="IPR003615">
    <property type="entry name" value="HNH_nuc"/>
</dbReference>
<feature type="domain" description="HNH nuclease" evidence="2">
    <location>
        <begin position="215"/>
        <end position="289"/>
    </location>
</feature>
<organism evidence="3 4">
    <name type="scientific">Dichotomopilus funicola</name>
    <dbReference type="NCBI Taxonomy" id="1934379"/>
    <lineage>
        <taxon>Eukaryota</taxon>
        <taxon>Fungi</taxon>
        <taxon>Dikarya</taxon>
        <taxon>Ascomycota</taxon>
        <taxon>Pezizomycotina</taxon>
        <taxon>Sordariomycetes</taxon>
        <taxon>Sordariomycetidae</taxon>
        <taxon>Sordariales</taxon>
        <taxon>Chaetomiaceae</taxon>
        <taxon>Dichotomopilus</taxon>
    </lineage>
</organism>
<dbReference type="AlphaFoldDB" id="A0AAN6ZJR0"/>
<sequence>MVPPSPSSPHHSHQSSLEGIIDLKTEEPLSSDTRDRAKQRFYQIVDHFEGSPGDGADDTAGSEYSRSRLLRLTHDHALSPLSQDNFLRAFFSSLELSMDGDGEPVTDEPVRVKFFGFADYLFNNFFLPLKASATKTPQPTPAFHSAIQRIQGGAGGFVGTPERISALRGACLFRDRYRCIVTRTFDRTEARKRMKRDRLDARDENGNLLSEEQAFQALEVAHILPHSLTSLGRGDELNPSKQAALAILNMFDHGVGPLIDGVDIDRPYNALTLTRDIHGLFGEFSIYFEPVPDAAPHTYRIQSFDPSAILGGLDLPITRTLFLTDDRTIDPPSARLLAIHSAIARILHLSAAGSYIDSILWDMEAAGEAGAEADGSTDLGRLVHLRLWLDGIGA</sequence>
<dbReference type="EMBL" id="MU853639">
    <property type="protein sequence ID" value="KAK4140124.1"/>
    <property type="molecule type" value="Genomic_DNA"/>
</dbReference>
<keyword evidence="4" id="KW-1185">Reference proteome</keyword>
<accession>A0AAN6ZJR0</accession>
<reference evidence="3" key="1">
    <citation type="journal article" date="2023" name="Mol. Phylogenet. Evol.">
        <title>Genome-scale phylogeny and comparative genomics of the fungal order Sordariales.</title>
        <authorList>
            <person name="Hensen N."/>
            <person name="Bonometti L."/>
            <person name="Westerberg I."/>
            <person name="Brannstrom I.O."/>
            <person name="Guillou S."/>
            <person name="Cros-Aarteil S."/>
            <person name="Calhoun S."/>
            <person name="Haridas S."/>
            <person name="Kuo A."/>
            <person name="Mondo S."/>
            <person name="Pangilinan J."/>
            <person name="Riley R."/>
            <person name="LaButti K."/>
            <person name="Andreopoulos B."/>
            <person name="Lipzen A."/>
            <person name="Chen C."/>
            <person name="Yan M."/>
            <person name="Daum C."/>
            <person name="Ng V."/>
            <person name="Clum A."/>
            <person name="Steindorff A."/>
            <person name="Ohm R.A."/>
            <person name="Martin F."/>
            <person name="Silar P."/>
            <person name="Natvig D.O."/>
            <person name="Lalanne C."/>
            <person name="Gautier V."/>
            <person name="Ament-Velasquez S.L."/>
            <person name="Kruys A."/>
            <person name="Hutchinson M.I."/>
            <person name="Powell A.J."/>
            <person name="Barry K."/>
            <person name="Miller A.N."/>
            <person name="Grigoriev I.V."/>
            <person name="Debuchy R."/>
            <person name="Gladieux P."/>
            <person name="Hiltunen Thoren M."/>
            <person name="Johannesson H."/>
        </authorList>
    </citation>
    <scope>NUCLEOTIDE SEQUENCE</scope>
    <source>
        <strain evidence="3">CBS 141.50</strain>
    </source>
</reference>
<evidence type="ECO:0000313" key="3">
    <source>
        <dbReference type="EMBL" id="KAK4140124.1"/>
    </source>
</evidence>
<dbReference type="GeneID" id="87821454"/>
<evidence type="ECO:0000313" key="4">
    <source>
        <dbReference type="Proteomes" id="UP001302676"/>
    </source>
</evidence>
<dbReference type="Proteomes" id="UP001302676">
    <property type="component" value="Unassembled WGS sequence"/>
</dbReference>
<evidence type="ECO:0000259" key="2">
    <source>
        <dbReference type="Pfam" id="PF13391"/>
    </source>
</evidence>
<proteinExistence type="predicted"/>
<reference evidence="3" key="2">
    <citation type="submission" date="2023-05" db="EMBL/GenBank/DDBJ databases">
        <authorList>
            <consortium name="Lawrence Berkeley National Laboratory"/>
            <person name="Steindorff A."/>
            <person name="Hensen N."/>
            <person name="Bonometti L."/>
            <person name="Westerberg I."/>
            <person name="Brannstrom I.O."/>
            <person name="Guillou S."/>
            <person name="Cros-Aarteil S."/>
            <person name="Calhoun S."/>
            <person name="Haridas S."/>
            <person name="Kuo A."/>
            <person name="Mondo S."/>
            <person name="Pangilinan J."/>
            <person name="Riley R."/>
            <person name="Labutti K."/>
            <person name="Andreopoulos B."/>
            <person name="Lipzen A."/>
            <person name="Chen C."/>
            <person name="Yanf M."/>
            <person name="Daum C."/>
            <person name="Ng V."/>
            <person name="Clum A."/>
            <person name="Ohm R."/>
            <person name="Martin F."/>
            <person name="Silar P."/>
            <person name="Natvig D."/>
            <person name="Lalanne C."/>
            <person name="Gautier V."/>
            <person name="Ament-Velasquez S.L."/>
            <person name="Kruys A."/>
            <person name="Hutchinson M.I."/>
            <person name="Powell A.J."/>
            <person name="Barry K."/>
            <person name="Miller A.N."/>
            <person name="Grigoriev I.V."/>
            <person name="Debuchy R."/>
            <person name="Gladieux P."/>
            <person name="Thoren M.H."/>
            <person name="Johannesson H."/>
        </authorList>
    </citation>
    <scope>NUCLEOTIDE SEQUENCE</scope>
    <source>
        <strain evidence="3">CBS 141.50</strain>
    </source>
</reference>